<dbReference type="Gene3D" id="1.20.1050.10">
    <property type="match status" value="1"/>
</dbReference>
<dbReference type="InterPro" id="IPR010987">
    <property type="entry name" value="Glutathione-S-Trfase_C-like"/>
</dbReference>
<keyword evidence="10" id="KW-1185">Reference proteome</keyword>
<dbReference type="RefSeq" id="XP_029650404.1">
    <property type="nucleotide sequence ID" value="XM_029794544.2"/>
</dbReference>
<evidence type="ECO:0000256" key="2">
    <source>
        <dbReference type="ARBA" id="ARBA00003701"/>
    </source>
</evidence>
<dbReference type="Pfam" id="PF14497">
    <property type="entry name" value="GST_C_3"/>
    <property type="match status" value="1"/>
</dbReference>
<dbReference type="PRINTS" id="PR01267">
    <property type="entry name" value="GSTRNSFRASEM"/>
</dbReference>
<evidence type="ECO:0000256" key="7">
    <source>
        <dbReference type="ARBA" id="ARBA00047960"/>
    </source>
</evidence>
<dbReference type="InterPro" id="IPR003081">
    <property type="entry name" value="GST_mu"/>
</dbReference>
<dbReference type="InterPro" id="IPR036249">
    <property type="entry name" value="Thioredoxin-like_sf"/>
</dbReference>
<name>A0A6P7TG90_9MOLL</name>
<comment type="subunit">
    <text evidence="4">Homodimer.</text>
</comment>
<accession>A0A6P7TG90</accession>
<dbReference type="KEGG" id="osn:115223852"/>
<dbReference type="Gene3D" id="3.40.30.10">
    <property type="entry name" value="Glutaredoxin"/>
    <property type="match status" value="1"/>
</dbReference>
<evidence type="ECO:0000313" key="10">
    <source>
        <dbReference type="Proteomes" id="UP000515154"/>
    </source>
</evidence>
<dbReference type="Proteomes" id="UP000515154">
    <property type="component" value="Linkage group LG24"/>
</dbReference>
<evidence type="ECO:0000313" key="11">
    <source>
        <dbReference type="RefSeq" id="XP_029650404.1"/>
    </source>
</evidence>
<feature type="domain" description="GST C-terminal" evidence="9">
    <location>
        <begin position="92"/>
        <end position="210"/>
    </location>
</feature>
<dbReference type="PANTHER" id="PTHR11571:SF222">
    <property type="entry name" value="GLUTATHIONE TRANSFERASE"/>
    <property type="match status" value="1"/>
</dbReference>
<dbReference type="SFLD" id="SFLDG00363">
    <property type="entry name" value="AMPS_(cytGST):_Alpha-__Mu-__Pi"/>
    <property type="match status" value="1"/>
</dbReference>
<sequence length="218" mass="25898">MSKQPELAYWKIRGLAEPIRLLLRYVSEDYTEKLFEQGDGPEFSRECWYSVKHDFGLDFPNLPYYIDGDNKISQSNAILRYIARKHNLLGESEKDKILVDVMENQAMDFRIGFVRLCYGPNYDKNKPEYLKSVHTSLQDFEKYLGKHTWFGGEKVTFVDFPMYELLDQHKAFDCKLLENYPKLNAFLKRFEELPKIKAYHQSKEYVKLPINNKVAHFQ</sequence>
<dbReference type="SUPFAM" id="SSF47616">
    <property type="entry name" value="GST C-terminal domain-like"/>
    <property type="match status" value="1"/>
</dbReference>
<comment type="function">
    <text evidence="2">Conjugation of reduced glutathione to a wide number of exogenous and endogenous hydrophobic electrophiles.</text>
</comment>
<dbReference type="InterPro" id="IPR004046">
    <property type="entry name" value="GST_C"/>
</dbReference>
<evidence type="ECO:0000259" key="8">
    <source>
        <dbReference type="PROSITE" id="PS50404"/>
    </source>
</evidence>
<dbReference type="InterPro" id="IPR040079">
    <property type="entry name" value="Glutathione_S-Trfase"/>
</dbReference>
<reference evidence="11" key="1">
    <citation type="submission" date="2025-08" db="UniProtKB">
        <authorList>
            <consortium name="RefSeq"/>
        </authorList>
    </citation>
    <scope>IDENTIFICATION</scope>
</reference>
<dbReference type="GO" id="GO:0004364">
    <property type="term" value="F:glutathione transferase activity"/>
    <property type="evidence" value="ECO:0007669"/>
    <property type="project" value="UniProtKB-EC"/>
</dbReference>
<dbReference type="Pfam" id="PF02798">
    <property type="entry name" value="GST_N"/>
    <property type="match status" value="1"/>
</dbReference>
<dbReference type="AlphaFoldDB" id="A0A6P7TG90"/>
<feature type="domain" description="GST N-terminal" evidence="8">
    <location>
        <begin position="3"/>
        <end position="90"/>
    </location>
</feature>
<dbReference type="PROSITE" id="PS50404">
    <property type="entry name" value="GST_NTER"/>
    <property type="match status" value="1"/>
</dbReference>
<dbReference type="PROSITE" id="PS50405">
    <property type="entry name" value="GST_CTER"/>
    <property type="match status" value="1"/>
</dbReference>
<gene>
    <name evidence="11" type="primary">LOC115223852</name>
</gene>
<dbReference type="PANTHER" id="PTHR11571">
    <property type="entry name" value="GLUTATHIONE S-TRANSFERASE"/>
    <property type="match status" value="1"/>
</dbReference>
<dbReference type="InterPro" id="IPR050213">
    <property type="entry name" value="GST_superfamily"/>
</dbReference>
<dbReference type="FunFam" id="1.20.1050.10:FF:000003">
    <property type="entry name" value="Glutathione S-transferase 2"/>
    <property type="match status" value="1"/>
</dbReference>
<dbReference type="EC" id="2.5.1.18" evidence="5"/>
<comment type="function">
    <text evidence="1">GST isoenzymes appear to play a central role in the parasite detoxification system. Other functions are also suspected including a role in increasing the solubility of haematin in the parasite gut.</text>
</comment>
<evidence type="ECO:0000259" key="9">
    <source>
        <dbReference type="PROSITE" id="PS50405"/>
    </source>
</evidence>
<evidence type="ECO:0000256" key="4">
    <source>
        <dbReference type="ARBA" id="ARBA00011738"/>
    </source>
</evidence>
<evidence type="ECO:0000256" key="6">
    <source>
        <dbReference type="ARBA" id="ARBA00022679"/>
    </source>
</evidence>
<evidence type="ECO:0000256" key="5">
    <source>
        <dbReference type="ARBA" id="ARBA00012452"/>
    </source>
</evidence>
<evidence type="ECO:0000256" key="1">
    <source>
        <dbReference type="ARBA" id="ARBA00002446"/>
    </source>
</evidence>
<evidence type="ECO:0000256" key="3">
    <source>
        <dbReference type="ARBA" id="ARBA00005861"/>
    </source>
</evidence>
<comment type="similarity">
    <text evidence="3">Belongs to the GST superfamily. Mu family.</text>
</comment>
<proteinExistence type="inferred from homology"/>
<comment type="catalytic activity">
    <reaction evidence="7">
        <text>RX + glutathione = an S-substituted glutathione + a halide anion + H(+)</text>
        <dbReference type="Rhea" id="RHEA:16437"/>
        <dbReference type="ChEBI" id="CHEBI:15378"/>
        <dbReference type="ChEBI" id="CHEBI:16042"/>
        <dbReference type="ChEBI" id="CHEBI:17792"/>
        <dbReference type="ChEBI" id="CHEBI:57925"/>
        <dbReference type="ChEBI" id="CHEBI:90779"/>
        <dbReference type="EC" id="2.5.1.18"/>
    </reaction>
</comment>
<organism evidence="10 11">
    <name type="scientific">Octopus sinensis</name>
    <name type="common">East Asian common octopus</name>
    <dbReference type="NCBI Taxonomy" id="2607531"/>
    <lineage>
        <taxon>Eukaryota</taxon>
        <taxon>Metazoa</taxon>
        <taxon>Spiralia</taxon>
        <taxon>Lophotrochozoa</taxon>
        <taxon>Mollusca</taxon>
        <taxon>Cephalopoda</taxon>
        <taxon>Coleoidea</taxon>
        <taxon>Octopodiformes</taxon>
        <taxon>Octopoda</taxon>
        <taxon>Incirrata</taxon>
        <taxon>Octopodidae</taxon>
        <taxon>Octopus</taxon>
    </lineage>
</organism>
<keyword evidence="6" id="KW-0808">Transferase</keyword>
<dbReference type="CDD" id="cd03075">
    <property type="entry name" value="GST_N_Mu"/>
    <property type="match status" value="1"/>
</dbReference>
<dbReference type="SUPFAM" id="SSF52833">
    <property type="entry name" value="Thioredoxin-like"/>
    <property type="match status" value="1"/>
</dbReference>
<dbReference type="GO" id="GO:0006749">
    <property type="term" value="P:glutathione metabolic process"/>
    <property type="evidence" value="ECO:0007669"/>
    <property type="project" value="TreeGrafter"/>
</dbReference>
<dbReference type="SFLD" id="SFLDG01205">
    <property type="entry name" value="AMPS.1"/>
    <property type="match status" value="1"/>
</dbReference>
<dbReference type="SFLD" id="SFLDS00019">
    <property type="entry name" value="Glutathione_Transferase_(cytos"/>
    <property type="match status" value="1"/>
</dbReference>
<dbReference type="InterPro" id="IPR036282">
    <property type="entry name" value="Glutathione-S-Trfase_C_sf"/>
</dbReference>
<dbReference type="InterPro" id="IPR004045">
    <property type="entry name" value="Glutathione_S-Trfase_N"/>
</dbReference>
<protein>
    <recommendedName>
        <fullName evidence="5">glutathione transferase</fullName>
        <ecNumber evidence="5">2.5.1.18</ecNumber>
    </recommendedName>
</protein>